<feature type="transmembrane region" description="Helical" evidence="4">
    <location>
        <begin position="120"/>
        <end position="139"/>
    </location>
</feature>
<organism evidence="6 7">
    <name type="scientific">Reinekea thalattae</name>
    <dbReference type="NCBI Taxonomy" id="2593301"/>
    <lineage>
        <taxon>Bacteria</taxon>
        <taxon>Pseudomonadati</taxon>
        <taxon>Pseudomonadota</taxon>
        <taxon>Gammaproteobacteria</taxon>
        <taxon>Oceanospirillales</taxon>
        <taxon>Saccharospirillaceae</taxon>
        <taxon>Reinekea</taxon>
    </lineage>
</organism>
<evidence type="ECO:0000259" key="5">
    <source>
        <dbReference type="PROSITE" id="PS50850"/>
    </source>
</evidence>
<keyword evidence="3 4" id="KW-0472">Membrane</keyword>
<feature type="domain" description="Major facilitator superfamily (MFS) profile" evidence="5">
    <location>
        <begin position="1"/>
        <end position="375"/>
    </location>
</feature>
<dbReference type="AlphaFoldDB" id="A0A5C8ZCS2"/>
<name>A0A5C8ZCS2_9GAMM</name>
<feature type="transmembrane region" description="Helical" evidence="4">
    <location>
        <begin position="151"/>
        <end position="170"/>
    </location>
</feature>
<feature type="transmembrane region" description="Helical" evidence="4">
    <location>
        <begin position="201"/>
        <end position="223"/>
    </location>
</feature>
<feature type="transmembrane region" description="Helical" evidence="4">
    <location>
        <begin position="63"/>
        <end position="81"/>
    </location>
</feature>
<keyword evidence="1 4" id="KW-0812">Transmembrane</keyword>
<keyword evidence="7" id="KW-1185">Reference proteome</keyword>
<dbReference type="SUPFAM" id="SSF103473">
    <property type="entry name" value="MFS general substrate transporter"/>
    <property type="match status" value="1"/>
</dbReference>
<dbReference type="PANTHER" id="PTHR42910">
    <property type="entry name" value="TRANSPORTER SCO4007-RELATED"/>
    <property type="match status" value="1"/>
</dbReference>
<evidence type="ECO:0000256" key="1">
    <source>
        <dbReference type="ARBA" id="ARBA00022692"/>
    </source>
</evidence>
<dbReference type="InterPro" id="IPR011701">
    <property type="entry name" value="MFS"/>
</dbReference>
<dbReference type="Gene3D" id="1.20.1250.20">
    <property type="entry name" value="MFS general substrate transporter like domains"/>
    <property type="match status" value="1"/>
</dbReference>
<dbReference type="Pfam" id="PF07690">
    <property type="entry name" value="MFS_1"/>
    <property type="match status" value="1"/>
</dbReference>
<comment type="caution">
    <text evidence="6">The sequence shown here is derived from an EMBL/GenBank/DDBJ whole genome shotgun (WGS) entry which is preliminary data.</text>
</comment>
<evidence type="ECO:0000256" key="3">
    <source>
        <dbReference type="ARBA" id="ARBA00023136"/>
    </source>
</evidence>
<feature type="transmembrane region" description="Helical" evidence="4">
    <location>
        <begin position="325"/>
        <end position="344"/>
    </location>
</feature>
<dbReference type="InterPro" id="IPR036259">
    <property type="entry name" value="MFS_trans_sf"/>
</dbReference>
<protein>
    <submittedName>
        <fullName evidence="6">MFS transporter</fullName>
    </submittedName>
</protein>
<reference evidence="6 7" key="1">
    <citation type="submission" date="2019-07" db="EMBL/GenBank/DDBJ databases">
        <title>Reinekea sp. strain SSH23 genome sequencing and assembly.</title>
        <authorList>
            <person name="Kim I."/>
        </authorList>
    </citation>
    <scope>NUCLEOTIDE SEQUENCE [LARGE SCALE GENOMIC DNA]</scope>
    <source>
        <strain evidence="6 7">SSH23</strain>
    </source>
</reference>
<dbReference type="CDD" id="cd17324">
    <property type="entry name" value="MFS_NepI_like"/>
    <property type="match status" value="1"/>
</dbReference>
<gene>
    <name evidence="6" type="ORF">FME95_04790</name>
</gene>
<dbReference type="EMBL" id="VKAD01000001">
    <property type="protein sequence ID" value="TXR54963.1"/>
    <property type="molecule type" value="Genomic_DNA"/>
</dbReference>
<keyword evidence="2 4" id="KW-1133">Transmembrane helix</keyword>
<dbReference type="PROSITE" id="PS50850">
    <property type="entry name" value="MFS"/>
    <property type="match status" value="1"/>
</dbReference>
<evidence type="ECO:0000256" key="2">
    <source>
        <dbReference type="ARBA" id="ARBA00022989"/>
    </source>
</evidence>
<feature type="transmembrane region" description="Helical" evidence="4">
    <location>
        <begin position="264"/>
        <end position="282"/>
    </location>
</feature>
<feature type="transmembrane region" description="Helical" evidence="4">
    <location>
        <begin position="32"/>
        <end position="51"/>
    </location>
</feature>
<dbReference type="OrthoDB" id="9815356at2"/>
<feature type="transmembrane region" description="Helical" evidence="4">
    <location>
        <begin position="87"/>
        <end position="108"/>
    </location>
</feature>
<evidence type="ECO:0000313" key="7">
    <source>
        <dbReference type="Proteomes" id="UP000321764"/>
    </source>
</evidence>
<feature type="transmembrane region" description="Helical" evidence="4">
    <location>
        <begin position="350"/>
        <end position="370"/>
    </location>
</feature>
<proteinExistence type="predicted"/>
<accession>A0A5C8ZCS2</accession>
<feature type="transmembrane region" description="Helical" evidence="4">
    <location>
        <begin position="235"/>
        <end position="252"/>
    </location>
</feature>
<sequence>MAVVVSATAANLYYNQPLLPSIGLALNISEHYLGFIPSATQIGYAAAIFFISPLGDRYERKSIIRYLTVILFLGLVATYFSTSLLPLVFFSFVVGLGANITQQLIPLASSLATSENRGKVISTIMTGLTIGILISRVISGSISEHFGWRSVYLFAAVLAAFFGLLLMRYLPKNKPTSSLPYPQLLGSMLMLLKKHRTLRDAAIVGGLWFAAFNALWATLAIHVGESPFHYNAQQAGLFGVIALAGVIGAKVSGHLVDKYGSVRLISFGLLLILTGFVIFALWRDSLAGLIVGIILVDLGVFGCQIPNQVRIFSIDPKAQSRINAIYMLCYYIGAAAGSAIGVHFMGISGWSGLSLFGLSLTLIALIYHLVRSKRPIA</sequence>
<dbReference type="Proteomes" id="UP000321764">
    <property type="component" value="Unassembled WGS sequence"/>
</dbReference>
<evidence type="ECO:0000313" key="6">
    <source>
        <dbReference type="EMBL" id="TXR54963.1"/>
    </source>
</evidence>
<feature type="transmembrane region" description="Helical" evidence="4">
    <location>
        <begin position="288"/>
        <end position="305"/>
    </location>
</feature>
<dbReference type="InterPro" id="IPR020846">
    <property type="entry name" value="MFS_dom"/>
</dbReference>
<dbReference type="PANTHER" id="PTHR42910:SF1">
    <property type="entry name" value="MAJOR FACILITATOR SUPERFAMILY (MFS) PROFILE DOMAIN-CONTAINING PROTEIN"/>
    <property type="match status" value="1"/>
</dbReference>
<dbReference type="GO" id="GO:0022857">
    <property type="term" value="F:transmembrane transporter activity"/>
    <property type="evidence" value="ECO:0007669"/>
    <property type="project" value="InterPro"/>
</dbReference>
<evidence type="ECO:0000256" key="4">
    <source>
        <dbReference type="SAM" id="Phobius"/>
    </source>
</evidence>